<protein>
    <recommendedName>
        <fullName evidence="1">Sulfur carrier protein FdhD</fullName>
    </recommendedName>
</protein>
<dbReference type="Gene3D" id="3.40.140.10">
    <property type="entry name" value="Cytidine Deaminase, domain 2"/>
    <property type="match status" value="1"/>
</dbReference>
<proteinExistence type="inferred from homology"/>
<dbReference type="Proteomes" id="UP000287394">
    <property type="component" value="Chromosome"/>
</dbReference>
<dbReference type="GO" id="GO:0006777">
    <property type="term" value="P:Mo-molybdopterin cofactor biosynthetic process"/>
    <property type="evidence" value="ECO:0007669"/>
    <property type="project" value="UniProtKB-UniRule"/>
</dbReference>
<dbReference type="OrthoDB" id="9782042at2"/>
<dbReference type="Pfam" id="PF02634">
    <property type="entry name" value="FdhD-NarQ"/>
    <property type="match status" value="1"/>
</dbReference>
<sequence>MTTSPTVNRISICSVRGAGSQQAQDLIAVEEPLEIQLSSDRTAPQTVSITMRTPGNDAELAAGFLWSEGAITDTGQILAIQAEDNIVRVVTEPEVLAGLHRLSRNFYTTSSCGVCGKTSLDAIRQQARFPIAPEVPIVDRSILTTISDTVRQAQDAFNQTGGLHGAALLDIGGRLLDLREDVGRHNAVDKLIGAQILTGQLPLSGAILFLSGRASFELLQKARMAGIPIVAAVGAPSSLAVEMARDAGVTLIGFLRGDRFNIYTGAARVNLTPSMETAL</sequence>
<comment type="subcellular location">
    <subcellularLocation>
        <location evidence="1">Cytoplasm</location>
    </subcellularLocation>
</comment>
<comment type="function">
    <text evidence="1">Required for formate dehydrogenase (FDH) activity. Acts as a sulfur carrier protein that transfers sulfur from IscS to the molybdenum cofactor prior to its insertion into FDH.</text>
</comment>
<dbReference type="RefSeq" id="WP_119319661.1">
    <property type="nucleotide sequence ID" value="NZ_AP025739.1"/>
</dbReference>
<evidence type="ECO:0000313" key="2">
    <source>
        <dbReference type="EMBL" id="BDI32631.1"/>
    </source>
</evidence>
<dbReference type="PANTHER" id="PTHR30592:SF1">
    <property type="entry name" value="SULFUR CARRIER PROTEIN FDHD"/>
    <property type="match status" value="1"/>
</dbReference>
<evidence type="ECO:0000256" key="1">
    <source>
        <dbReference type="HAMAP-Rule" id="MF_00187"/>
    </source>
</evidence>
<keyword evidence="3" id="KW-1185">Reference proteome</keyword>
<feature type="active site" description="Cysteine persulfide intermediate" evidence="1">
    <location>
        <position position="112"/>
    </location>
</feature>
<dbReference type="NCBIfam" id="NF001943">
    <property type="entry name" value="PRK00724.1-2"/>
    <property type="match status" value="1"/>
</dbReference>
<keyword evidence="1" id="KW-0501">Molybdenum cofactor biosynthesis</keyword>
<dbReference type="Gene3D" id="3.10.20.10">
    <property type="match status" value="1"/>
</dbReference>
<dbReference type="HAMAP" id="MF_00187">
    <property type="entry name" value="FdhD"/>
    <property type="match status" value="1"/>
</dbReference>
<evidence type="ECO:0000313" key="3">
    <source>
        <dbReference type="Proteomes" id="UP000287394"/>
    </source>
</evidence>
<dbReference type="SUPFAM" id="SSF53927">
    <property type="entry name" value="Cytidine deaminase-like"/>
    <property type="match status" value="1"/>
</dbReference>
<dbReference type="GO" id="GO:0005737">
    <property type="term" value="C:cytoplasm"/>
    <property type="evidence" value="ECO:0007669"/>
    <property type="project" value="UniProtKB-SubCell"/>
</dbReference>
<organism evidence="2 3">
    <name type="scientific">Capsulimonas corticalis</name>
    <dbReference type="NCBI Taxonomy" id="2219043"/>
    <lineage>
        <taxon>Bacteria</taxon>
        <taxon>Bacillati</taxon>
        <taxon>Armatimonadota</taxon>
        <taxon>Armatimonadia</taxon>
        <taxon>Capsulimonadales</taxon>
        <taxon>Capsulimonadaceae</taxon>
        <taxon>Capsulimonas</taxon>
    </lineage>
</organism>
<dbReference type="PIRSF" id="PIRSF015626">
    <property type="entry name" value="FdhD"/>
    <property type="match status" value="1"/>
</dbReference>
<dbReference type="PANTHER" id="PTHR30592">
    <property type="entry name" value="FORMATE DEHYDROGENASE"/>
    <property type="match status" value="1"/>
</dbReference>
<dbReference type="InterPro" id="IPR016193">
    <property type="entry name" value="Cytidine_deaminase-like"/>
</dbReference>
<keyword evidence="1" id="KW-0963">Cytoplasm</keyword>
<accession>A0A402CQN8</accession>
<dbReference type="FunCoup" id="A0A402CQN8">
    <property type="interactions" value="113"/>
</dbReference>
<dbReference type="EMBL" id="AP025739">
    <property type="protein sequence ID" value="BDI32631.1"/>
    <property type="molecule type" value="Genomic_DNA"/>
</dbReference>
<dbReference type="NCBIfam" id="TIGR00129">
    <property type="entry name" value="fdhD_narQ"/>
    <property type="match status" value="1"/>
</dbReference>
<dbReference type="GO" id="GO:0016783">
    <property type="term" value="F:sulfurtransferase activity"/>
    <property type="evidence" value="ECO:0007669"/>
    <property type="project" value="InterPro"/>
</dbReference>
<gene>
    <name evidence="1 2" type="primary">fdhD</name>
    <name evidence="2" type="ORF">CCAX7_46820</name>
</gene>
<dbReference type="KEGG" id="ccot:CCAX7_46820"/>
<dbReference type="AlphaFoldDB" id="A0A402CQN8"/>
<reference evidence="2 3" key="1">
    <citation type="journal article" date="2019" name="Int. J. Syst. Evol. Microbiol.">
        <title>Capsulimonas corticalis gen. nov., sp. nov., an aerobic capsulated bacterium, of a novel bacterial order, Capsulimonadales ord. nov., of the class Armatimonadia of the phylum Armatimonadetes.</title>
        <authorList>
            <person name="Li J."/>
            <person name="Kudo C."/>
            <person name="Tonouchi A."/>
        </authorList>
    </citation>
    <scope>NUCLEOTIDE SEQUENCE [LARGE SCALE GENOMIC DNA]</scope>
    <source>
        <strain evidence="2 3">AX-7</strain>
    </source>
</reference>
<dbReference type="GO" id="GO:0097163">
    <property type="term" value="F:sulfur carrier activity"/>
    <property type="evidence" value="ECO:0007669"/>
    <property type="project" value="UniProtKB-UniRule"/>
</dbReference>
<comment type="similarity">
    <text evidence="1">Belongs to the FdhD family.</text>
</comment>
<dbReference type="InterPro" id="IPR003786">
    <property type="entry name" value="FdhD"/>
</dbReference>
<feature type="binding site" evidence="1">
    <location>
        <begin position="254"/>
        <end position="259"/>
    </location>
    <ligand>
        <name>Mo-bis(molybdopterin guanine dinucleotide)</name>
        <dbReference type="ChEBI" id="CHEBI:60539"/>
    </ligand>
</feature>
<name>A0A402CQN8_9BACT</name>